<sequence>MVLDGTGMWSRVVWANGSWFRDWDARESSVRDNGSNEGFDDGKGEGARRDGEVSIVRWCTEAVVTKLGVGCGLLWGLF</sequence>
<evidence type="ECO:0000313" key="3">
    <source>
        <dbReference type="Proteomes" id="UP001396334"/>
    </source>
</evidence>
<evidence type="ECO:0000256" key="1">
    <source>
        <dbReference type="SAM" id="MobiDB-lite"/>
    </source>
</evidence>
<evidence type="ECO:0000313" key="2">
    <source>
        <dbReference type="EMBL" id="KAK9045668.1"/>
    </source>
</evidence>
<dbReference type="Proteomes" id="UP001396334">
    <property type="component" value="Unassembled WGS sequence"/>
</dbReference>
<gene>
    <name evidence="2" type="ORF">V6N11_051577</name>
</gene>
<evidence type="ECO:0008006" key="4">
    <source>
        <dbReference type="Google" id="ProtNLM"/>
    </source>
</evidence>
<dbReference type="EMBL" id="JBBPBN010000001">
    <property type="protein sequence ID" value="KAK9045668.1"/>
    <property type="molecule type" value="Genomic_DNA"/>
</dbReference>
<organism evidence="2 3">
    <name type="scientific">Hibiscus sabdariffa</name>
    <name type="common">roselle</name>
    <dbReference type="NCBI Taxonomy" id="183260"/>
    <lineage>
        <taxon>Eukaryota</taxon>
        <taxon>Viridiplantae</taxon>
        <taxon>Streptophyta</taxon>
        <taxon>Embryophyta</taxon>
        <taxon>Tracheophyta</taxon>
        <taxon>Spermatophyta</taxon>
        <taxon>Magnoliopsida</taxon>
        <taxon>eudicotyledons</taxon>
        <taxon>Gunneridae</taxon>
        <taxon>Pentapetalae</taxon>
        <taxon>rosids</taxon>
        <taxon>malvids</taxon>
        <taxon>Malvales</taxon>
        <taxon>Malvaceae</taxon>
        <taxon>Malvoideae</taxon>
        <taxon>Hibiscus</taxon>
    </lineage>
</organism>
<feature type="region of interest" description="Disordered" evidence="1">
    <location>
        <begin position="27"/>
        <end position="49"/>
    </location>
</feature>
<feature type="compositionally biased region" description="Basic and acidic residues" evidence="1">
    <location>
        <begin position="40"/>
        <end position="49"/>
    </location>
</feature>
<comment type="caution">
    <text evidence="2">The sequence shown here is derived from an EMBL/GenBank/DDBJ whole genome shotgun (WGS) entry which is preliminary data.</text>
</comment>
<protein>
    <recommendedName>
        <fullName evidence="4">Transmembrane protein</fullName>
    </recommendedName>
</protein>
<name>A0ABR2U824_9ROSI</name>
<proteinExistence type="predicted"/>
<reference evidence="2 3" key="1">
    <citation type="journal article" date="2024" name="G3 (Bethesda)">
        <title>Genome assembly of Hibiscus sabdariffa L. provides insights into metabolisms of medicinal natural products.</title>
        <authorList>
            <person name="Kim T."/>
        </authorList>
    </citation>
    <scope>NUCLEOTIDE SEQUENCE [LARGE SCALE GENOMIC DNA]</scope>
    <source>
        <strain evidence="2">TK-2024</strain>
        <tissue evidence="2">Old leaves</tissue>
    </source>
</reference>
<accession>A0ABR2U824</accession>
<keyword evidence="3" id="KW-1185">Reference proteome</keyword>